<organism evidence="1 2">
    <name type="scientific">Paenibacillus terricola</name>
    <dbReference type="NCBI Taxonomy" id="2763503"/>
    <lineage>
        <taxon>Bacteria</taxon>
        <taxon>Bacillati</taxon>
        <taxon>Bacillota</taxon>
        <taxon>Bacilli</taxon>
        <taxon>Bacillales</taxon>
        <taxon>Paenibacillaceae</taxon>
        <taxon>Paenibacillus</taxon>
    </lineage>
</organism>
<dbReference type="Proteomes" id="UP000609346">
    <property type="component" value="Unassembled WGS sequence"/>
</dbReference>
<comment type="caution">
    <text evidence="1">The sequence shown here is derived from an EMBL/GenBank/DDBJ whole genome shotgun (WGS) entry which is preliminary data.</text>
</comment>
<accession>A0ABR8N320</accession>
<proteinExistence type="predicted"/>
<keyword evidence="2" id="KW-1185">Reference proteome</keyword>
<gene>
    <name evidence="1" type="ORF">H8B09_27805</name>
</gene>
<sequence>MLQRDYMMRMIESMTDTLGQMMGLRKQQKQEEALALSGDLLEKLLRMKPELARKLSAGDLISMLSQRGTADPEDLRALGTLMSAEADTFEELGRDAEATALRGKALHMLLAAEVEEEAHASVLANELGLSAEAVHEESGEQASLVKSDEAALLMERLGNARLPRSTGLLAATSCERRGWYDKAENYLYAMYEDGVGKESDLKAFYNRLLLLNDDQLKTGGLPREELLLGLEELDR</sequence>
<reference evidence="1 2" key="1">
    <citation type="submission" date="2020-09" db="EMBL/GenBank/DDBJ databases">
        <title>Paenibacillus sp. strain PR3 16S rRNA gene Genome sequencing and assembly.</title>
        <authorList>
            <person name="Kim J."/>
        </authorList>
    </citation>
    <scope>NUCLEOTIDE SEQUENCE [LARGE SCALE GENOMIC DNA]</scope>
    <source>
        <strain evidence="1 2">PR3</strain>
    </source>
</reference>
<name>A0ABR8N320_9BACL</name>
<dbReference type="Pfam" id="PF20092">
    <property type="entry name" value="DUF6483"/>
    <property type="match status" value="1"/>
</dbReference>
<dbReference type="InterPro" id="IPR045507">
    <property type="entry name" value="DUF6483"/>
</dbReference>
<protein>
    <submittedName>
        <fullName evidence="1">Uncharacterized protein</fullName>
    </submittedName>
</protein>
<evidence type="ECO:0000313" key="1">
    <source>
        <dbReference type="EMBL" id="MBD3922563.1"/>
    </source>
</evidence>
<evidence type="ECO:0000313" key="2">
    <source>
        <dbReference type="Proteomes" id="UP000609346"/>
    </source>
</evidence>
<dbReference type="RefSeq" id="WP_191206872.1">
    <property type="nucleotide sequence ID" value="NZ_JACXZA010000010.1"/>
</dbReference>
<dbReference type="EMBL" id="JACXZA010000010">
    <property type="protein sequence ID" value="MBD3922563.1"/>
    <property type="molecule type" value="Genomic_DNA"/>
</dbReference>